<keyword evidence="5 7" id="KW-0067">ATP-binding</keyword>
<dbReference type="InterPro" id="IPR027417">
    <property type="entry name" value="P-loop_NTPase"/>
</dbReference>
<dbReference type="InterPro" id="IPR003439">
    <property type="entry name" value="ABC_transporter-like_ATP-bd"/>
</dbReference>
<comment type="caution">
    <text evidence="7">The sequence shown here is derived from an EMBL/GenBank/DDBJ whole genome shotgun (WGS) entry which is preliminary data.</text>
</comment>
<dbReference type="PANTHER" id="PTHR43776">
    <property type="entry name" value="TRANSPORT ATP-BINDING PROTEIN"/>
    <property type="match status" value="1"/>
</dbReference>
<gene>
    <name evidence="7" type="ORF">JEQ47_07660</name>
</gene>
<evidence type="ECO:0000313" key="7">
    <source>
        <dbReference type="EMBL" id="MBJ3784589.1"/>
    </source>
</evidence>
<dbReference type="GO" id="GO:0016887">
    <property type="term" value="F:ATP hydrolysis activity"/>
    <property type="evidence" value="ECO:0007669"/>
    <property type="project" value="InterPro"/>
</dbReference>
<evidence type="ECO:0000256" key="3">
    <source>
        <dbReference type="ARBA" id="ARBA00022448"/>
    </source>
</evidence>
<sequence>MTTLLTVENLSKVFHLGGSLFREGRELVALNDINLTVEKGETLAIVGESGCGKTTLGRCIIKAQPVSSGHVFYHRDEGGHVDLTTLGKREIEPYRRDIRMIFQDPMSSLNPNMRVFDIVAEPLRVHRLLRGKELEARVYDTLGKVGISPDAAGRYPHAFSGGQRQRIGIARALVLNPKLVIADEAVSALDVSIQAQVLNLLDDLKEEFGLTYIFISHDLGVVNYIADRVVVMYLGHVVENAPTDLLFERPRHPYTEMLLEALPIADPSRRKGRNKELKGEIPYLGNRPKGCPFHTRCKYAQDICRAEKPALRPINGTAQLAACHFAETLDLKGAYEAPIKAIA</sequence>
<evidence type="ECO:0000259" key="6">
    <source>
        <dbReference type="PROSITE" id="PS50893"/>
    </source>
</evidence>
<name>A0A934IZ34_9HYPH</name>
<dbReference type="Proteomes" id="UP000602124">
    <property type="component" value="Unassembled WGS sequence"/>
</dbReference>
<keyword evidence="8" id="KW-1185">Reference proteome</keyword>
<dbReference type="RefSeq" id="WP_198875831.1">
    <property type="nucleotide sequence ID" value="NZ_JAEKMH010000002.1"/>
</dbReference>
<keyword evidence="4" id="KW-0547">Nucleotide-binding</keyword>
<evidence type="ECO:0000313" key="8">
    <source>
        <dbReference type="Proteomes" id="UP000602124"/>
    </source>
</evidence>
<evidence type="ECO:0000256" key="2">
    <source>
        <dbReference type="ARBA" id="ARBA00005417"/>
    </source>
</evidence>
<dbReference type="GO" id="GO:0005524">
    <property type="term" value="F:ATP binding"/>
    <property type="evidence" value="ECO:0007669"/>
    <property type="project" value="UniProtKB-KW"/>
</dbReference>
<reference evidence="7" key="1">
    <citation type="submission" date="2020-12" db="EMBL/GenBank/DDBJ databases">
        <title>Devosia sp. MSA67 isolated from Mo River.</title>
        <authorList>
            <person name="Ma F."/>
            <person name="Zi Z."/>
        </authorList>
    </citation>
    <scope>NUCLEOTIDE SEQUENCE</scope>
    <source>
        <strain evidence="7">MSA67</strain>
    </source>
</reference>
<dbReference type="PROSITE" id="PS50893">
    <property type="entry name" value="ABC_TRANSPORTER_2"/>
    <property type="match status" value="1"/>
</dbReference>
<comment type="subcellular location">
    <subcellularLocation>
        <location evidence="1">Cell inner membrane</location>
        <topology evidence="1">Peripheral membrane protein</topology>
    </subcellularLocation>
</comment>
<evidence type="ECO:0000256" key="5">
    <source>
        <dbReference type="ARBA" id="ARBA00022840"/>
    </source>
</evidence>
<dbReference type="NCBIfam" id="TIGR01727">
    <property type="entry name" value="oligo_HPY"/>
    <property type="match status" value="1"/>
</dbReference>
<dbReference type="InterPro" id="IPR003593">
    <property type="entry name" value="AAA+_ATPase"/>
</dbReference>
<dbReference type="InterPro" id="IPR017871">
    <property type="entry name" value="ABC_transporter-like_CS"/>
</dbReference>
<dbReference type="SUPFAM" id="SSF52540">
    <property type="entry name" value="P-loop containing nucleoside triphosphate hydrolases"/>
    <property type="match status" value="1"/>
</dbReference>
<dbReference type="Pfam" id="PF00005">
    <property type="entry name" value="ABC_tran"/>
    <property type="match status" value="1"/>
</dbReference>
<dbReference type="AlphaFoldDB" id="A0A934IZ34"/>
<evidence type="ECO:0000256" key="4">
    <source>
        <dbReference type="ARBA" id="ARBA00022741"/>
    </source>
</evidence>
<dbReference type="PROSITE" id="PS00211">
    <property type="entry name" value="ABC_TRANSPORTER_1"/>
    <property type="match status" value="1"/>
</dbReference>
<protein>
    <submittedName>
        <fullName evidence="7">ATP-binding cassette domain-containing protein</fullName>
    </submittedName>
</protein>
<dbReference type="GO" id="GO:0005886">
    <property type="term" value="C:plasma membrane"/>
    <property type="evidence" value="ECO:0007669"/>
    <property type="project" value="UniProtKB-SubCell"/>
</dbReference>
<dbReference type="GO" id="GO:0015833">
    <property type="term" value="P:peptide transport"/>
    <property type="evidence" value="ECO:0007669"/>
    <property type="project" value="InterPro"/>
</dbReference>
<accession>A0A934IZ34</accession>
<dbReference type="Pfam" id="PF08352">
    <property type="entry name" value="oligo_HPY"/>
    <property type="match status" value="1"/>
</dbReference>
<comment type="similarity">
    <text evidence="2">Belongs to the ABC transporter superfamily.</text>
</comment>
<proteinExistence type="inferred from homology"/>
<dbReference type="Gene3D" id="3.40.50.300">
    <property type="entry name" value="P-loop containing nucleotide triphosphate hydrolases"/>
    <property type="match status" value="1"/>
</dbReference>
<dbReference type="SMART" id="SM00382">
    <property type="entry name" value="AAA"/>
    <property type="match status" value="1"/>
</dbReference>
<organism evidence="7 8">
    <name type="scientific">Devosia sediminis</name>
    <dbReference type="NCBI Taxonomy" id="2798801"/>
    <lineage>
        <taxon>Bacteria</taxon>
        <taxon>Pseudomonadati</taxon>
        <taxon>Pseudomonadota</taxon>
        <taxon>Alphaproteobacteria</taxon>
        <taxon>Hyphomicrobiales</taxon>
        <taxon>Devosiaceae</taxon>
        <taxon>Devosia</taxon>
    </lineage>
</organism>
<dbReference type="InterPro" id="IPR050319">
    <property type="entry name" value="ABC_transp_ATP-bind"/>
</dbReference>
<dbReference type="CDD" id="cd03257">
    <property type="entry name" value="ABC_NikE_OppD_transporters"/>
    <property type="match status" value="1"/>
</dbReference>
<dbReference type="PANTHER" id="PTHR43776:SF7">
    <property type="entry name" value="D,D-DIPEPTIDE TRANSPORT ATP-BINDING PROTEIN DDPF-RELATED"/>
    <property type="match status" value="1"/>
</dbReference>
<dbReference type="InterPro" id="IPR013563">
    <property type="entry name" value="Oligopep_ABC_C"/>
</dbReference>
<dbReference type="EMBL" id="JAEKMH010000002">
    <property type="protein sequence ID" value="MBJ3784589.1"/>
    <property type="molecule type" value="Genomic_DNA"/>
</dbReference>
<dbReference type="FunFam" id="3.40.50.300:FF:000016">
    <property type="entry name" value="Oligopeptide ABC transporter ATP-binding component"/>
    <property type="match status" value="1"/>
</dbReference>
<evidence type="ECO:0000256" key="1">
    <source>
        <dbReference type="ARBA" id="ARBA00004417"/>
    </source>
</evidence>
<dbReference type="GO" id="GO:0055085">
    <property type="term" value="P:transmembrane transport"/>
    <property type="evidence" value="ECO:0007669"/>
    <property type="project" value="UniProtKB-ARBA"/>
</dbReference>
<keyword evidence="3" id="KW-0813">Transport</keyword>
<feature type="domain" description="ABC transporter" evidence="6">
    <location>
        <begin position="5"/>
        <end position="259"/>
    </location>
</feature>